<evidence type="ECO:0000256" key="3">
    <source>
        <dbReference type="ARBA" id="ARBA00022833"/>
    </source>
</evidence>
<dbReference type="InterPro" id="IPR001841">
    <property type="entry name" value="Znf_RING"/>
</dbReference>
<dbReference type="AlphaFoldDB" id="A0A9P8V1H6"/>
<evidence type="ECO:0000313" key="7">
    <source>
        <dbReference type="Proteomes" id="UP000770015"/>
    </source>
</evidence>
<comment type="caution">
    <text evidence="6">The sequence shown here is derived from an EMBL/GenBank/DDBJ whole genome shotgun (WGS) entry which is preliminary data.</text>
</comment>
<keyword evidence="3" id="KW-0862">Zinc</keyword>
<keyword evidence="1" id="KW-0479">Metal-binding</keyword>
<dbReference type="GO" id="GO:0008270">
    <property type="term" value="F:zinc ion binding"/>
    <property type="evidence" value="ECO:0007669"/>
    <property type="project" value="UniProtKB-KW"/>
</dbReference>
<evidence type="ECO:0000259" key="5">
    <source>
        <dbReference type="PROSITE" id="PS50089"/>
    </source>
</evidence>
<evidence type="ECO:0000256" key="4">
    <source>
        <dbReference type="PROSITE-ProRule" id="PRU00175"/>
    </source>
</evidence>
<keyword evidence="7" id="KW-1185">Reference proteome</keyword>
<sequence>MYERDYEKNGACDPNPEIKKAIAYLDRNPEFQLESVPAKNFRPTVGPVGPSSVVEYWPDLKKQLFAQKALGAESRWDVSGMLCAVCNETLLFEGIIGPDGRPRPHVQREPCMKGSIAIVLPCGHIFCKMCLDTMREKWVEEEEDDMDPSHLGCPFCRASFQYGCGHFYKDLPAPETPEDLEAFPPTVPEGASLPPSCDKCLWDFLKRSWAESFDLGLRSTHADVLFLGQAREAKEMMGCFEPSEAQLKRLERLTDLERAGPAFVNVGEAAEDSHPTWCVRSKLARLL</sequence>
<dbReference type="PROSITE" id="PS50089">
    <property type="entry name" value="ZF_RING_2"/>
    <property type="match status" value="1"/>
</dbReference>
<protein>
    <recommendedName>
        <fullName evidence="5">RING-type domain-containing protein</fullName>
    </recommendedName>
</protein>
<dbReference type="SMART" id="SM00184">
    <property type="entry name" value="RING"/>
    <property type="match status" value="1"/>
</dbReference>
<evidence type="ECO:0000256" key="1">
    <source>
        <dbReference type="ARBA" id="ARBA00022723"/>
    </source>
</evidence>
<proteinExistence type="predicted"/>
<reference evidence="6" key="1">
    <citation type="journal article" date="2021" name="Nat. Commun.">
        <title>Genetic determinants of endophytism in the Arabidopsis root mycobiome.</title>
        <authorList>
            <person name="Mesny F."/>
            <person name="Miyauchi S."/>
            <person name="Thiergart T."/>
            <person name="Pickel B."/>
            <person name="Atanasova L."/>
            <person name="Karlsson M."/>
            <person name="Huettel B."/>
            <person name="Barry K.W."/>
            <person name="Haridas S."/>
            <person name="Chen C."/>
            <person name="Bauer D."/>
            <person name="Andreopoulos W."/>
            <person name="Pangilinan J."/>
            <person name="LaButti K."/>
            <person name="Riley R."/>
            <person name="Lipzen A."/>
            <person name="Clum A."/>
            <person name="Drula E."/>
            <person name="Henrissat B."/>
            <person name="Kohler A."/>
            <person name="Grigoriev I.V."/>
            <person name="Martin F.M."/>
            <person name="Hacquard S."/>
        </authorList>
    </citation>
    <scope>NUCLEOTIDE SEQUENCE</scope>
    <source>
        <strain evidence="6">MPI-SDFR-AT-0117</strain>
    </source>
</reference>
<keyword evidence="2 4" id="KW-0863">Zinc-finger</keyword>
<dbReference type="Proteomes" id="UP000770015">
    <property type="component" value="Unassembled WGS sequence"/>
</dbReference>
<dbReference type="InterPro" id="IPR018957">
    <property type="entry name" value="Znf_C3HC4_RING-type"/>
</dbReference>
<dbReference type="PROSITE" id="PS00518">
    <property type="entry name" value="ZF_RING_1"/>
    <property type="match status" value="1"/>
</dbReference>
<dbReference type="SUPFAM" id="SSF57850">
    <property type="entry name" value="RING/U-box"/>
    <property type="match status" value="1"/>
</dbReference>
<dbReference type="Gene3D" id="3.30.40.10">
    <property type="entry name" value="Zinc/RING finger domain, C3HC4 (zinc finger)"/>
    <property type="match status" value="1"/>
</dbReference>
<gene>
    <name evidence="6" type="ORF">F5X68DRAFT_195387</name>
</gene>
<accession>A0A9P8V1H6</accession>
<feature type="domain" description="RING-type" evidence="5">
    <location>
        <begin position="83"/>
        <end position="157"/>
    </location>
</feature>
<evidence type="ECO:0000313" key="6">
    <source>
        <dbReference type="EMBL" id="KAH6664787.1"/>
    </source>
</evidence>
<dbReference type="InterPro" id="IPR017907">
    <property type="entry name" value="Znf_RING_CS"/>
</dbReference>
<dbReference type="Pfam" id="PF00097">
    <property type="entry name" value="zf-C3HC4"/>
    <property type="match status" value="1"/>
</dbReference>
<dbReference type="OrthoDB" id="8062037at2759"/>
<name>A0A9P8V1H6_9PEZI</name>
<dbReference type="InterPro" id="IPR013083">
    <property type="entry name" value="Znf_RING/FYVE/PHD"/>
</dbReference>
<organism evidence="6 7">
    <name type="scientific">Plectosphaerella plurivora</name>
    <dbReference type="NCBI Taxonomy" id="936078"/>
    <lineage>
        <taxon>Eukaryota</taxon>
        <taxon>Fungi</taxon>
        <taxon>Dikarya</taxon>
        <taxon>Ascomycota</taxon>
        <taxon>Pezizomycotina</taxon>
        <taxon>Sordariomycetes</taxon>
        <taxon>Hypocreomycetidae</taxon>
        <taxon>Glomerellales</taxon>
        <taxon>Plectosphaerellaceae</taxon>
        <taxon>Plectosphaerella</taxon>
    </lineage>
</organism>
<evidence type="ECO:0000256" key="2">
    <source>
        <dbReference type="ARBA" id="ARBA00022771"/>
    </source>
</evidence>
<dbReference type="EMBL" id="JAGSXJ010000039">
    <property type="protein sequence ID" value="KAH6664787.1"/>
    <property type="molecule type" value="Genomic_DNA"/>
</dbReference>